<dbReference type="Proteomes" id="UP001234297">
    <property type="component" value="Chromosome 11"/>
</dbReference>
<proteinExistence type="predicted"/>
<reference evidence="1 2" key="1">
    <citation type="journal article" date="2022" name="Hortic Res">
        <title>A haplotype resolved chromosomal level avocado genome allows analysis of novel avocado genes.</title>
        <authorList>
            <person name="Nath O."/>
            <person name="Fletcher S.J."/>
            <person name="Hayward A."/>
            <person name="Shaw L.M."/>
            <person name="Masouleh A.K."/>
            <person name="Furtado A."/>
            <person name="Henry R.J."/>
            <person name="Mitter N."/>
        </authorList>
    </citation>
    <scope>NUCLEOTIDE SEQUENCE [LARGE SCALE GENOMIC DNA]</scope>
    <source>
        <strain evidence="2">cv. Hass</strain>
    </source>
</reference>
<protein>
    <submittedName>
        <fullName evidence="1">Uncharacterized protein</fullName>
    </submittedName>
</protein>
<sequence length="353" mass="37805">MALSGSLCPLIGHRMSPAMGHNQESHPESNFRVPAIMNALEKMELTSKYRASEVIEIRNFRPASVEDIASVHSRAYVIGLEKAMSKASEEGIIFIEGSGPTYATATTFRESLVAAGAGISLVDSVAAASRISHNPPVGFALIRPPGHHAIPKGPMGFCVFGNVAVAARHAQRVHGLKRVLIIDFDVHHGNGTSDAFYDDPDIFFLSTHQDGSYPGTGKFEEVGQGSGEGTTLNLPLPGGSGDNAMRSVFEEVIAPCAQRFRPDIILVSAGYDAHVLDPLAGLQFSTDTFRALIGEPSSASQFDDPAILYEEPLTKVKQAIQRISAIHIPYSLQGTHSSALQSAKEAFVKPHNH</sequence>
<accession>A0ACC2KXB2</accession>
<keyword evidence="2" id="KW-1185">Reference proteome</keyword>
<gene>
    <name evidence="1" type="ORF">MRB53_034002</name>
</gene>
<comment type="caution">
    <text evidence="1">The sequence shown here is derived from an EMBL/GenBank/DDBJ whole genome shotgun (WGS) entry which is preliminary data.</text>
</comment>
<name>A0ACC2KXB2_PERAE</name>
<dbReference type="EMBL" id="CM056819">
    <property type="protein sequence ID" value="KAJ8625472.1"/>
    <property type="molecule type" value="Genomic_DNA"/>
</dbReference>
<evidence type="ECO:0000313" key="1">
    <source>
        <dbReference type="EMBL" id="KAJ8625472.1"/>
    </source>
</evidence>
<organism evidence="1 2">
    <name type="scientific">Persea americana</name>
    <name type="common">Avocado</name>
    <dbReference type="NCBI Taxonomy" id="3435"/>
    <lineage>
        <taxon>Eukaryota</taxon>
        <taxon>Viridiplantae</taxon>
        <taxon>Streptophyta</taxon>
        <taxon>Embryophyta</taxon>
        <taxon>Tracheophyta</taxon>
        <taxon>Spermatophyta</taxon>
        <taxon>Magnoliopsida</taxon>
        <taxon>Magnoliidae</taxon>
        <taxon>Laurales</taxon>
        <taxon>Lauraceae</taxon>
        <taxon>Persea</taxon>
    </lineage>
</organism>
<evidence type="ECO:0000313" key="2">
    <source>
        <dbReference type="Proteomes" id="UP001234297"/>
    </source>
</evidence>